<sequence>MISAPRASSCFSMFLNFNMGDPCRLFPAIPSKIILFYTCLVYQAHGFLRLYEEDAGDSTPYLRPLKPTPTPTTKSFDELLDAFITVETHRKSVLKEAQNEGTELKNNETVVFLEVLREADEALVNVRHYFDAGRILFDFRNGKSNLEQADAAQKTEILRDEKFLGTQMLKLATIYKILESKMGELPREALSTFRPLLDTLKHSDEALTPLAKQFEIDLEETKKKMSK</sequence>
<dbReference type="EMBL" id="OU963870">
    <property type="protein sequence ID" value="CAH0395899.1"/>
    <property type="molecule type" value="Genomic_DNA"/>
</dbReference>
<dbReference type="AlphaFoldDB" id="A0A9P0AJF5"/>
<gene>
    <name evidence="1" type="ORF">BEMITA_LOCUS14029</name>
</gene>
<name>A0A9P0AJF5_BEMTA</name>
<organism evidence="1 2">
    <name type="scientific">Bemisia tabaci</name>
    <name type="common">Sweetpotato whitefly</name>
    <name type="synonym">Aleurodes tabaci</name>
    <dbReference type="NCBI Taxonomy" id="7038"/>
    <lineage>
        <taxon>Eukaryota</taxon>
        <taxon>Metazoa</taxon>
        <taxon>Ecdysozoa</taxon>
        <taxon>Arthropoda</taxon>
        <taxon>Hexapoda</taxon>
        <taxon>Insecta</taxon>
        <taxon>Pterygota</taxon>
        <taxon>Neoptera</taxon>
        <taxon>Paraneoptera</taxon>
        <taxon>Hemiptera</taxon>
        <taxon>Sternorrhyncha</taxon>
        <taxon>Aleyrodoidea</taxon>
        <taxon>Aleyrodidae</taxon>
        <taxon>Aleyrodinae</taxon>
        <taxon>Bemisia</taxon>
    </lineage>
</organism>
<accession>A0A9P0AJF5</accession>
<evidence type="ECO:0000313" key="1">
    <source>
        <dbReference type="EMBL" id="CAH0395899.1"/>
    </source>
</evidence>
<evidence type="ECO:0000313" key="2">
    <source>
        <dbReference type="Proteomes" id="UP001152759"/>
    </source>
</evidence>
<dbReference type="Proteomes" id="UP001152759">
    <property type="component" value="Chromosome 9"/>
</dbReference>
<reference evidence="1" key="1">
    <citation type="submission" date="2021-12" db="EMBL/GenBank/DDBJ databases">
        <authorList>
            <person name="King R."/>
        </authorList>
    </citation>
    <scope>NUCLEOTIDE SEQUENCE</scope>
</reference>
<protein>
    <submittedName>
        <fullName evidence="1">Uncharacterized protein</fullName>
    </submittedName>
</protein>
<keyword evidence="2" id="KW-1185">Reference proteome</keyword>
<proteinExistence type="predicted"/>